<reference evidence="12" key="1">
    <citation type="submission" date="2020-10" db="EMBL/GenBank/DDBJ databases">
        <authorList>
            <person name="Gilroy R."/>
        </authorList>
    </citation>
    <scope>NUCLEOTIDE SEQUENCE</scope>
    <source>
        <strain evidence="12">ChiGjej2B2-16831</strain>
    </source>
</reference>
<gene>
    <name evidence="12" type="ORF">IAD24_03295</name>
</gene>
<dbReference type="Gene3D" id="3.30.10.20">
    <property type="match status" value="3"/>
</dbReference>
<evidence type="ECO:0000256" key="6">
    <source>
        <dbReference type="ARBA" id="ARBA00022840"/>
    </source>
</evidence>
<feature type="domain" description="Protein kinase" evidence="10">
    <location>
        <begin position="11"/>
        <end position="269"/>
    </location>
</feature>
<reference evidence="12" key="2">
    <citation type="journal article" date="2021" name="PeerJ">
        <title>Extensive microbial diversity within the chicken gut microbiome revealed by metagenomics and culture.</title>
        <authorList>
            <person name="Gilroy R."/>
            <person name="Ravi A."/>
            <person name="Getino M."/>
            <person name="Pursley I."/>
            <person name="Horton D.L."/>
            <person name="Alikhan N.F."/>
            <person name="Baker D."/>
            <person name="Gharbi K."/>
            <person name="Hall N."/>
            <person name="Watson M."/>
            <person name="Adriaenssens E.M."/>
            <person name="Foster-Nyarko E."/>
            <person name="Jarju S."/>
            <person name="Secka A."/>
            <person name="Antonio M."/>
            <person name="Oren A."/>
            <person name="Chaudhuri R.R."/>
            <person name="La Ragione R."/>
            <person name="Hildebrand F."/>
            <person name="Pallen M.J."/>
        </authorList>
    </citation>
    <scope>NUCLEOTIDE SEQUENCE</scope>
    <source>
        <strain evidence="12">ChiGjej2B2-16831</strain>
    </source>
</reference>
<name>A0A9D1N3M0_9FIRM</name>
<keyword evidence="6 9" id="KW-0067">ATP-binding</keyword>
<evidence type="ECO:0000313" key="12">
    <source>
        <dbReference type="EMBL" id="HIU94162.1"/>
    </source>
</evidence>
<dbReference type="InterPro" id="IPR000719">
    <property type="entry name" value="Prot_kinase_dom"/>
</dbReference>
<dbReference type="InterPro" id="IPR008271">
    <property type="entry name" value="Ser/Thr_kinase_AS"/>
</dbReference>
<evidence type="ECO:0000313" key="13">
    <source>
        <dbReference type="Proteomes" id="UP000824128"/>
    </source>
</evidence>
<dbReference type="SMART" id="SM00220">
    <property type="entry name" value="S_TKc"/>
    <property type="match status" value="1"/>
</dbReference>
<feature type="domain" description="PASTA" evidence="11">
    <location>
        <begin position="331"/>
        <end position="398"/>
    </location>
</feature>
<keyword evidence="3" id="KW-0808">Transferase</keyword>
<dbReference type="PROSITE" id="PS51178">
    <property type="entry name" value="PASTA"/>
    <property type="match status" value="3"/>
</dbReference>
<dbReference type="CDD" id="cd14014">
    <property type="entry name" value="STKc_PknB_like"/>
    <property type="match status" value="1"/>
</dbReference>
<dbReference type="PROSITE" id="PS00108">
    <property type="entry name" value="PROTEIN_KINASE_ST"/>
    <property type="match status" value="1"/>
</dbReference>
<dbReference type="SMART" id="SM00740">
    <property type="entry name" value="PASTA"/>
    <property type="match status" value="3"/>
</dbReference>
<feature type="domain" description="PASTA" evidence="11">
    <location>
        <begin position="399"/>
        <end position="465"/>
    </location>
</feature>
<comment type="catalytic activity">
    <reaction evidence="8">
        <text>L-seryl-[protein] + ATP = O-phospho-L-seryl-[protein] + ADP + H(+)</text>
        <dbReference type="Rhea" id="RHEA:17989"/>
        <dbReference type="Rhea" id="RHEA-COMP:9863"/>
        <dbReference type="Rhea" id="RHEA-COMP:11604"/>
        <dbReference type="ChEBI" id="CHEBI:15378"/>
        <dbReference type="ChEBI" id="CHEBI:29999"/>
        <dbReference type="ChEBI" id="CHEBI:30616"/>
        <dbReference type="ChEBI" id="CHEBI:83421"/>
        <dbReference type="ChEBI" id="CHEBI:456216"/>
        <dbReference type="EC" id="2.7.11.1"/>
    </reaction>
</comment>
<dbReference type="InterPro" id="IPR017441">
    <property type="entry name" value="Protein_kinase_ATP_BS"/>
</dbReference>
<dbReference type="Proteomes" id="UP000824128">
    <property type="component" value="Unassembled WGS sequence"/>
</dbReference>
<dbReference type="Pfam" id="PF03793">
    <property type="entry name" value="PASTA"/>
    <property type="match status" value="3"/>
</dbReference>
<evidence type="ECO:0000256" key="4">
    <source>
        <dbReference type="ARBA" id="ARBA00022741"/>
    </source>
</evidence>
<evidence type="ECO:0000259" key="11">
    <source>
        <dbReference type="PROSITE" id="PS51178"/>
    </source>
</evidence>
<evidence type="ECO:0000256" key="3">
    <source>
        <dbReference type="ARBA" id="ARBA00022679"/>
    </source>
</evidence>
<dbReference type="FunFam" id="1.10.510.10:FF:000021">
    <property type="entry name" value="Serine/threonine protein kinase"/>
    <property type="match status" value="1"/>
</dbReference>
<keyword evidence="4 9" id="KW-0547">Nucleotide-binding</keyword>
<keyword evidence="2" id="KW-0723">Serine/threonine-protein kinase</keyword>
<evidence type="ECO:0000256" key="5">
    <source>
        <dbReference type="ARBA" id="ARBA00022777"/>
    </source>
</evidence>
<keyword evidence="5" id="KW-0418">Kinase</keyword>
<evidence type="ECO:0000256" key="8">
    <source>
        <dbReference type="ARBA" id="ARBA00048679"/>
    </source>
</evidence>
<dbReference type="SUPFAM" id="SSF56112">
    <property type="entry name" value="Protein kinase-like (PK-like)"/>
    <property type="match status" value="1"/>
</dbReference>
<evidence type="ECO:0000256" key="7">
    <source>
        <dbReference type="ARBA" id="ARBA00047899"/>
    </source>
</evidence>
<dbReference type="Gene3D" id="1.10.510.10">
    <property type="entry name" value="Transferase(Phosphotransferase) domain 1"/>
    <property type="match status" value="1"/>
</dbReference>
<dbReference type="GO" id="GO:0005524">
    <property type="term" value="F:ATP binding"/>
    <property type="evidence" value="ECO:0007669"/>
    <property type="project" value="UniProtKB-UniRule"/>
</dbReference>
<evidence type="ECO:0000256" key="1">
    <source>
        <dbReference type="ARBA" id="ARBA00012513"/>
    </source>
</evidence>
<dbReference type="Gene3D" id="3.30.200.20">
    <property type="entry name" value="Phosphorylase Kinase, domain 1"/>
    <property type="match status" value="1"/>
</dbReference>
<proteinExistence type="predicted"/>
<dbReference type="InterPro" id="IPR005543">
    <property type="entry name" value="PASTA_dom"/>
</dbReference>
<dbReference type="PANTHER" id="PTHR43289">
    <property type="entry name" value="MITOGEN-ACTIVATED PROTEIN KINASE KINASE KINASE 20-RELATED"/>
    <property type="match status" value="1"/>
</dbReference>
<sequence length="625" mass="66150">MNIGTILNHRYRIVEMIGEGGMALVYRAVHLTTHRQVAVKVLRREYSDNPEFLRRFEREARAVLHLSHDNIVRAYGVGQYEGVPYIVMEYVPGRTLKQIIQENGPLPPRAAIRLTCQVLEALSAAHAIGIIHRDVKPQNVIITRDGRAKLTDFGIAREAEAATVTFANDTVLGSVHYLSPEQATGTPVTAACDIYSTGVMLYEMLTGVVPFTGETPVAIALKHINDAPAEPMQVNPRIPAGLNGIVLRAMRKEPADRYPTAKAMRNDLLHAQRDPSGSFLHAQAGGAPGEQAAHVSGRWHGSFKIALVVGVCICALLGTFFGMRSLRGEPASAALPVPALSGRTVAEATERAAEYGFTLVVADYLASDDVPYGSVISQSPTAGDTARQGAQVSVVVSLGPESPTVPPLIGETYEDARALLAAAGLGEGSVSYRVSDVAIGYVCEQYPPAGTEVEAGTRVDIIISATSALLTPMSALTGLPLGDALALLDGEGFTNLIVRYDETAESGLGSVIAQSPAALASVQHDMTVLLTVAGPPEGELPCSADIAYNLAIEENGSSVMVTIAEAVGGVPVERVVFETTLESGAVIPVSFTAHAATEGLHEIILYVNGQEQRRQEASFLPRGGA</sequence>
<dbReference type="InterPro" id="IPR011009">
    <property type="entry name" value="Kinase-like_dom_sf"/>
</dbReference>
<feature type="domain" description="PASTA" evidence="11">
    <location>
        <begin position="471"/>
        <end position="534"/>
    </location>
</feature>
<dbReference type="Pfam" id="PF00069">
    <property type="entry name" value="Pkinase"/>
    <property type="match status" value="1"/>
</dbReference>
<evidence type="ECO:0000256" key="9">
    <source>
        <dbReference type="PROSITE-ProRule" id="PRU10141"/>
    </source>
</evidence>
<dbReference type="CDD" id="cd06577">
    <property type="entry name" value="PASTA_pknB"/>
    <property type="match status" value="3"/>
</dbReference>
<dbReference type="AlphaFoldDB" id="A0A9D1N3M0"/>
<dbReference type="PROSITE" id="PS50011">
    <property type="entry name" value="PROTEIN_KINASE_DOM"/>
    <property type="match status" value="1"/>
</dbReference>
<feature type="binding site" evidence="9">
    <location>
        <position position="40"/>
    </location>
    <ligand>
        <name>ATP</name>
        <dbReference type="ChEBI" id="CHEBI:30616"/>
    </ligand>
</feature>
<dbReference type="PANTHER" id="PTHR43289:SF34">
    <property type="entry name" value="SERINE_THREONINE-PROTEIN KINASE YBDM-RELATED"/>
    <property type="match status" value="1"/>
</dbReference>
<dbReference type="FunFam" id="3.30.200.20:FF:000035">
    <property type="entry name" value="Serine/threonine protein kinase Stk1"/>
    <property type="match status" value="1"/>
</dbReference>
<comment type="caution">
    <text evidence="12">The sequence shown here is derived from an EMBL/GenBank/DDBJ whole genome shotgun (WGS) entry which is preliminary data.</text>
</comment>
<protein>
    <recommendedName>
        <fullName evidence="1">non-specific serine/threonine protein kinase</fullName>
        <ecNumber evidence="1">2.7.11.1</ecNumber>
    </recommendedName>
</protein>
<comment type="catalytic activity">
    <reaction evidence="7">
        <text>L-threonyl-[protein] + ATP = O-phospho-L-threonyl-[protein] + ADP + H(+)</text>
        <dbReference type="Rhea" id="RHEA:46608"/>
        <dbReference type="Rhea" id="RHEA-COMP:11060"/>
        <dbReference type="Rhea" id="RHEA-COMP:11605"/>
        <dbReference type="ChEBI" id="CHEBI:15378"/>
        <dbReference type="ChEBI" id="CHEBI:30013"/>
        <dbReference type="ChEBI" id="CHEBI:30616"/>
        <dbReference type="ChEBI" id="CHEBI:61977"/>
        <dbReference type="ChEBI" id="CHEBI:456216"/>
        <dbReference type="EC" id="2.7.11.1"/>
    </reaction>
</comment>
<dbReference type="EC" id="2.7.11.1" evidence="1"/>
<evidence type="ECO:0000259" key="10">
    <source>
        <dbReference type="PROSITE" id="PS50011"/>
    </source>
</evidence>
<dbReference type="EMBL" id="DVNZ01000104">
    <property type="protein sequence ID" value="HIU94162.1"/>
    <property type="molecule type" value="Genomic_DNA"/>
</dbReference>
<evidence type="ECO:0000256" key="2">
    <source>
        <dbReference type="ARBA" id="ARBA00022527"/>
    </source>
</evidence>
<organism evidence="12 13">
    <name type="scientific">Candidatus Aphodomorpha intestinavium</name>
    <dbReference type="NCBI Taxonomy" id="2840672"/>
    <lineage>
        <taxon>Bacteria</taxon>
        <taxon>Bacillati</taxon>
        <taxon>Bacillota</taxon>
        <taxon>Clostridia</taxon>
        <taxon>Eubacteriales</taxon>
        <taxon>Candidatus Aphodomorpha</taxon>
    </lineage>
</organism>
<dbReference type="GO" id="GO:0004674">
    <property type="term" value="F:protein serine/threonine kinase activity"/>
    <property type="evidence" value="ECO:0007669"/>
    <property type="project" value="UniProtKB-KW"/>
</dbReference>
<accession>A0A9D1N3M0</accession>
<dbReference type="PROSITE" id="PS00107">
    <property type="entry name" value="PROTEIN_KINASE_ATP"/>
    <property type="match status" value="1"/>
</dbReference>